<reference evidence="1" key="1">
    <citation type="submission" date="2021-11" db="EMBL/GenBank/DDBJ databases">
        <title>Description of novel Flavobacterium species.</title>
        <authorList>
            <person name="Saticioglu I.B."/>
            <person name="Ay H."/>
            <person name="Altun S."/>
            <person name="Duman M."/>
        </authorList>
    </citation>
    <scope>NUCLEOTIDE SEQUENCE</scope>
    <source>
        <strain evidence="1">F-30</strain>
    </source>
</reference>
<evidence type="ECO:0000313" key="2">
    <source>
        <dbReference type="Proteomes" id="UP001430679"/>
    </source>
</evidence>
<gene>
    <name evidence="1" type="ORF">LNP81_17665</name>
</gene>
<sequence>MNKFIDEFNGSIERIKNNFYFSFLSLNFINQRPFHNDIVLASGLTNNIMSAASINNFDLDGVNEYGNSIRRHYLNDLVIAYERYAMSMIASHQNGQTITEPATLNNRTLGAHLFEQLPNIFSMDELNFLVQLRRLRNSIVHYNGNYSATNLLDYSFGTNIYNSNGQEGQPISIEFDNIIWINSELKTIVTNGNNNYFMQYPTS</sequence>
<dbReference type="Proteomes" id="UP001430679">
    <property type="component" value="Unassembled WGS sequence"/>
</dbReference>
<keyword evidence="2" id="KW-1185">Reference proteome</keyword>
<comment type="caution">
    <text evidence="1">The sequence shown here is derived from an EMBL/GenBank/DDBJ whole genome shotgun (WGS) entry which is preliminary data.</text>
</comment>
<evidence type="ECO:0008006" key="3">
    <source>
        <dbReference type="Google" id="ProtNLM"/>
    </source>
</evidence>
<evidence type="ECO:0000313" key="1">
    <source>
        <dbReference type="EMBL" id="MCC9064839.1"/>
    </source>
</evidence>
<accession>A0ABS8MH89</accession>
<name>A0ABS8MH89_9FLAO</name>
<organism evidence="1 2">
    <name type="scientific">Flavobacterium piscisymbiosum</name>
    <dbReference type="NCBI Taxonomy" id="2893753"/>
    <lineage>
        <taxon>Bacteria</taxon>
        <taxon>Pseudomonadati</taxon>
        <taxon>Bacteroidota</taxon>
        <taxon>Flavobacteriia</taxon>
        <taxon>Flavobacteriales</taxon>
        <taxon>Flavobacteriaceae</taxon>
        <taxon>Flavobacterium</taxon>
    </lineage>
</organism>
<protein>
    <recommendedName>
        <fullName evidence="3">RiboL-PSP-HEPN domain-containing protein</fullName>
    </recommendedName>
</protein>
<dbReference type="RefSeq" id="WP_230038142.1">
    <property type="nucleotide sequence ID" value="NZ_JAJJMM010000001.1"/>
</dbReference>
<dbReference type="EMBL" id="JAJJMM010000001">
    <property type="protein sequence ID" value="MCC9064839.1"/>
    <property type="molecule type" value="Genomic_DNA"/>
</dbReference>
<proteinExistence type="predicted"/>